<evidence type="ECO:0000313" key="3">
    <source>
        <dbReference type="Proteomes" id="UP000320244"/>
    </source>
</evidence>
<organism evidence="2 3">
    <name type="scientific">Leekyejoonella antrihumi</name>
    <dbReference type="NCBI Taxonomy" id="1660198"/>
    <lineage>
        <taxon>Bacteria</taxon>
        <taxon>Bacillati</taxon>
        <taxon>Actinomycetota</taxon>
        <taxon>Actinomycetes</taxon>
        <taxon>Micrococcales</taxon>
        <taxon>Dermacoccaceae</taxon>
        <taxon>Leekyejoonella</taxon>
    </lineage>
</organism>
<keyword evidence="1" id="KW-1133">Transmembrane helix</keyword>
<feature type="transmembrane region" description="Helical" evidence="1">
    <location>
        <begin position="21"/>
        <end position="41"/>
    </location>
</feature>
<keyword evidence="3" id="KW-1185">Reference proteome</keyword>
<evidence type="ECO:0000256" key="1">
    <source>
        <dbReference type="SAM" id="Phobius"/>
    </source>
</evidence>
<reference evidence="2 3" key="1">
    <citation type="submission" date="2019-05" db="EMBL/GenBank/DDBJ databases">
        <authorList>
            <person name="Lee S.D."/>
        </authorList>
    </citation>
    <scope>NUCLEOTIDE SEQUENCE [LARGE SCALE GENOMIC DNA]</scope>
    <source>
        <strain evidence="2 3">C5-26</strain>
    </source>
</reference>
<protein>
    <submittedName>
        <fullName evidence="2">Flp family type IVb pilin</fullName>
    </submittedName>
</protein>
<reference evidence="2 3" key="2">
    <citation type="submission" date="2019-08" db="EMBL/GenBank/DDBJ databases">
        <title>Jejuicoccus antrihumi gen. nov., sp. nov., a new member of the family Dermacoccaceae isolated from a cave.</title>
        <authorList>
            <person name="Schumann P."/>
            <person name="Kim I.S."/>
        </authorList>
    </citation>
    <scope>NUCLEOTIDE SEQUENCE [LARGE SCALE GENOMIC DNA]</scope>
    <source>
        <strain evidence="2 3">C5-26</strain>
    </source>
</reference>
<comment type="caution">
    <text evidence="2">The sequence shown here is derived from an EMBL/GenBank/DDBJ whole genome shotgun (WGS) entry which is preliminary data.</text>
</comment>
<dbReference type="Pfam" id="PF04964">
    <property type="entry name" value="Flp_Fap"/>
    <property type="match status" value="1"/>
</dbReference>
<dbReference type="Proteomes" id="UP000320244">
    <property type="component" value="Unassembled WGS sequence"/>
</dbReference>
<evidence type="ECO:0000313" key="2">
    <source>
        <dbReference type="EMBL" id="TWP33721.1"/>
    </source>
</evidence>
<accession>A0A563DUT8</accession>
<keyword evidence="1" id="KW-0812">Transmembrane</keyword>
<keyword evidence="1" id="KW-0472">Membrane</keyword>
<name>A0A563DUT8_9MICO</name>
<sequence length="56" mass="6027">MGTSRQRALRRAHAERGVTSIEYGVLVLVVALVLIAGASLLGRQLLALYQTVPPKL</sequence>
<dbReference type="AlphaFoldDB" id="A0A563DUT8"/>
<proteinExistence type="predicted"/>
<dbReference type="InterPro" id="IPR007047">
    <property type="entry name" value="Flp_Fap"/>
</dbReference>
<gene>
    <name evidence="2" type="ORF">FGL98_19975</name>
</gene>
<dbReference type="EMBL" id="VCQV01000036">
    <property type="protein sequence ID" value="TWP33721.1"/>
    <property type="molecule type" value="Genomic_DNA"/>
</dbReference>